<comment type="caution">
    <text evidence="2">The sequence shown here is derived from an EMBL/GenBank/DDBJ whole genome shotgun (WGS) entry which is preliminary data.</text>
</comment>
<dbReference type="RefSeq" id="WP_139998874.1">
    <property type="nucleotide sequence ID" value="NZ_VFJE01000050.1"/>
</dbReference>
<dbReference type="Pfam" id="PF13443">
    <property type="entry name" value="HTH_26"/>
    <property type="match status" value="1"/>
</dbReference>
<dbReference type="AlphaFoldDB" id="A0A501QIG1"/>
<evidence type="ECO:0000259" key="1">
    <source>
        <dbReference type="Pfam" id="PF13443"/>
    </source>
</evidence>
<name>A0A501QIG1_9FLAO</name>
<dbReference type="Proteomes" id="UP000319175">
    <property type="component" value="Unassembled WGS sequence"/>
</dbReference>
<dbReference type="InterPro" id="IPR001387">
    <property type="entry name" value="Cro/C1-type_HTH"/>
</dbReference>
<keyword evidence="3" id="KW-1185">Reference proteome</keyword>
<protein>
    <recommendedName>
        <fullName evidence="1">HTH cro/C1-type domain-containing protein</fullName>
    </recommendedName>
</protein>
<dbReference type="OrthoDB" id="9805309at2"/>
<proteinExistence type="predicted"/>
<gene>
    <name evidence="2" type="ORF">FJA49_03425</name>
</gene>
<feature type="domain" description="HTH cro/C1-type" evidence="1">
    <location>
        <begin position="27"/>
        <end position="68"/>
    </location>
</feature>
<accession>A0A501QIG1</accession>
<dbReference type="EMBL" id="VFJE01000050">
    <property type="protein sequence ID" value="TPD71945.1"/>
    <property type="molecule type" value="Genomic_DNA"/>
</dbReference>
<evidence type="ECO:0000313" key="3">
    <source>
        <dbReference type="Proteomes" id="UP000319175"/>
    </source>
</evidence>
<sequence>MIKLNLKPIFKMKGITKPVKYLIEKGHSGSYANGAVNDKLMSIPFKKLEQFCIDFNCTPNDLFDFIPEKDQKLSKDHALYSISKGDTIGEIHKLLNDLPVSKIKELYEVLKNDRE</sequence>
<organism evidence="2 3">
    <name type="scientific">Flavobacterium microcysteis</name>
    <dbReference type="NCBI Taxonomy" id="2596891"/>
    <lineage>
        <taxon>Bacteria</taxon>
        <taxon>Pseudomonadati</taxon>
        <taxon>Bacteroidota</taxon>
        <taxon>Flavobacteriia</taxon>
        <taxon>Flavobacteriales</taxon>
        <taxon>Flavobacteriaceae</taxon>
        <taxon>Flavobacterium</taxon>
    </lineage>
</organism>
<reference evidence="2 3" key="1">
    <citation type="submission" date="2019-06" db="EMBL/GenBank/DDBJ databases">
        <title>Flavobacterium sp. MaA-Y11 from geoumgang.</title>
        <authorList>
            <person name="Jeong S."/>
        </authorList>
    </citation>
    <scope>NUCLEOTIDE SEQUENCE [LARGE SCALE GENOMIC DNA]</scope>
    <source>
        <strain evidence="2 3">MaA-Y11</strain>
    </source>
</reference>
<evidence type="ECO:0000313" key="2">
    <source>
        <dbReference type="EMBL" id="TPD71945.1"/>
    </source>
</evidence>